<accession>A0A8J3NE08</accession>
<dbReference type="EMBL" id="BOMB01000044">
    <property type="protein sequence ID" value="GID15561.1"/>
    <property type="molecule type" value="Genomic_DNA"/>
</dbReference>
<proteinExistence type="predicted"/>
<organism evidence="2 3">
    <name type="scientific">Actinocatenispora rupis</name>
    <dbReference type="NCBI Taxonomy" id="519421"/>
    <lineage>
        <taxon>Bacteria</taxon>
        <taxon>Bacillati</taxon>
        <taxon>Actinomycetota</taxon>
        <taxon>Actinomycetes</taxon>
        <taxon>Micromonosporales</taxon>
        <taxon>Micromonosporaceae</taxon>
        <taxon>Actinocatenispora</taxon>
    </lineage>
</organism>
<dbReference type="Proteomes" id="UP000612808">
    <property type="component" value="Unassembled WGS sequence"/>
</dbReference>
<evidence type="ECO:0000313" key="3">
    <source>
        <dbReference type="Proteomes" id="UP000612808"/>
    </source>
</evidence>
<keyword evidence="3" id="KW-1185">Reference proteome</keyword>
<dbReference type="AlphaFoldDB" id="A0A8J3NE08"/>
<evidence type="ECO:0000313" key="2">
    <source>
        <dbReference type="EMBL" id="GID15561.1"/>
    </source>
</evidence>
<gene>
    <name evidence="2" type="ORF">Aru02nite_64500</name>
</gene>
<name>A0A8J3NE08_9ACTN</name>
<dbReference type="RefSeq" id="WP_203663925.1">
    <property type="nucleotide sequence ID" value="NZ_BAAAZM010000023.1"/>
</dbReference>
<dbReference type="Gene3D" id="3.30.950.30">
    <property type="entry name" value="Schlafen, AAA domain"/>
    <property type="match status" value="1"/>
</dbReference>
<feature type="domain" description="Schlafen AlbA-2" evidence="1">
    <location>
        <begin position="31"/>
        <end position="142"/>
    </location>
</feature>
<sequence length="420" mass="46369">MTVYLGIEASRRTLATWNDLQDAVDGGLLDESHWLELTTDLPNRPSANTELARELASLAVDGGTLIVGVQAKDSRAEKVAGVPLAEARQRIVRAAESYIHPRLYFHLRPIMHPDEDDVACIVVEVPPSGQAPHQVDFEYFGRGDLGKLRLADDRVRELLSVRSVALQRTGTELAAMADRFPLPARTREFGHLYVIADPVDADRNLLSAVLDEDDRTSVYNAVDRAAATLRPELTGSGHLLRDGTAGWRSRPRGLALTRTADRHESGVLDYLVRRDGGIETTCGSGTRYHDADWARDLDFTTVPCTWLLGVVHSTLALAAAFTEVSHYRGRWQLGVRFDGMRYAAAEEAVQGVMGWQGAAQYDADEYEMLTSTVTAELIDETPALVERLVGDFLRGLGVQSRFLPYPEWHGHGRVAPPPRP</sequence>
<dbReference type="Pfam" id="PF04326">
    <property type="entry name" value="SLFN_AlbA_2"/>
    <property type="match status" value="1"/>
</dbReference>
<evidence type="ECO:0000259" key="1">
    <source>
        <dbReference type="Pfam" id="PF04326"/>
    </source>
</evidence>
<reference evidence="2" key="1">
    <citation type="submission" date="2021-01" db="EMBL/GenBank/DDBJ databases">
        <title>Whole genome shotgun sequence of Actinocatenispora rupis NBRC 107355.</title>
        <authorList>
            <person name="Komaki H."/>
            <person name="Tamura T."/>
        </authorList>
    </citation>
    <scope>NUCLEOTIDE SEQUENCE</scope>
    <source>
        <strain evidence="2">NBRC 107355</strain>
    </source>
</reference>
<comment type="caution">
    <text evidence="2">The sequence shown here is derived from an EMBL/GenBank/DDBJ whole genome shotgun (WGS) entry which is preliminary data.</text>
</comment>
<dbReference type="InterPro" id="IPR038461">
    <property type="entry name" value="Schlafen_AlbA_2_dom_sf"/>
</dbReference>
<protein>
    <recommendedName>
        <fullName evidence="1">Schlafen AlbA-2 domain-containing protein</fullName>
    </recommendedName>
</protein>
<dbReference type="InterPro" id="IPR007421">
    <property type="entry name" value="Schlafen_AlbA_2_dom"/>
</dbReference>